<gene>
    <name evidence="1" type="ORF">LAUMK42_04964</name>
    <name evidence="2" type="ORF">LAUMK4_04991</name>
</gene>
<keyword evidence="3" id="KW-1185">Reference proteome</keyword>
<protein>
    <submittedName>
        <fullName evidence="1">Uncharacterized protein</fullName>
    </submittedName>
</protein>
<evidence type="ECO:0000313" key="2">
    <source>
        <dbReference type="EMBL" id="VBA30169.1"/>
    </source>
</evidence>
<dbReference type="EMBL" id="UPHL01000142">
    <property type="protein sequence ID" value="VAZ86121.1"/>
    <property type="molecule type" value="Genomic_DNA"/>
</dbReference>
<accession>A0AB38V0H1</accession>
<dbReference type="AlphaFoldDB" id="A0AB38V0H1"/>
<evidence type="ECO:0000313" key="1">
    <source>
        <dbReference type="EMBL" id="VAZ86121.1"/>
    </source>
</evidence>
<dbReference type="Proteomes" id="UP000279331">
    <property type="component" value="Unassembled WGS sequence"/>
</dbReference>
<comment type="caution">
    <text evidence="1">The sequence shown here is derived from an EMBL/GenBank/DDBJ whole genome shotgun (WGS) entry which is preliminary data.</text>
</comment>
<organism evidence="1 4">
    <name type="scientific">Mycobacterium persicum</name>
    <dbReference type="NCBI Taxonomy" id="1487726"/>
    <lineage>
        <taxon>Bacteria</taxon>
        <taxon>Bacillati</taxon>
        <taxon>Actinomycetota</taxon>
        <taxon>Actinomycetes</taxon>
        <taxon>Mycobacteriales</taxon>
        <taxon>Mycobacteriaceae</taxon>
        <taxon>Mycobacterium</taxon>
    </lineage>
</organism>
<dbReference type="Proteomes" id="UP000271464">
    <property type="component" value="Unassembled WGS sequence"/>
</dbReference>
<proteinExistence type="predicted"/>
<name>A0AB38V0H1_9MYCO</name>
<evidence type="ECO:0000313" key="4">
    <source>
        <dbReference type="Proteomes" id="UP000279331"/>
    </source>
</evidence>
<reference evidence="3 4" key="1">
    <citation type="submission" date="2018-09" db="EMBL/GenBank/DDBJ databases">
        <authorList>
            <person name="Tagini F."/>
        </authorList>
    </citation>
    <scope>NUCLEOTIDE SEQUENCE [LARGE SCALE GENOMIC DNA]</scope>
    <source>
        <strain evidence="2 3">MK4</strain>
        <strain evidence="1 4">MK42</strain>
    </source>
</reference>
<sequence length="39" mass="4284">MLVFPMHEVTPLCPVPPLAVLKKPDIRPGVPPPEARLEV</sequence>
<evidence type="ECO:0000313" key="3">
    <source>
        <dbReference type="Proteomes" id="UP000271464"/>
    </source>
</evidence>
<dbReference type="EMBL" id="UPHM01000134">
    <property type="protein sequence ID" value="VBA30169.1"/>
    <property type="molecule type" value="Genomic_DNA"/>
</dbReference>